<organism evidence="1 2">
    <name type="scientific">Paracoccus jeotgali</name>
    <dbReference type="NCBI Taxonomy" id="2065379"/>
    <lineage>
        <taxon>Bacteria</taxon>
        <taxon>Pseudomonadati</taxon>
        <taxon>Pseudomonadota</taxon>
        <taxon>Alphaproteobacteria</taxon>
        <taxon>Rhodobacterales</taxon>
        <taxon>Paracoccaceae</taxon>
        <taxon>Paracoccus</taxon>
    </lineage>
</organism>
<keyword evidence="1" id="KW-0378">Hydrolase</keyword>
<dbReference type="KEGG" id="paru:CYR75_01780"/>
<evidence type="ECO:0000313" key="1">
    <source>
        <dbReference type="EMBL" id="AUM75468.1"/>
    </source>
</evidence>
<name>A0A2K9MIK8_9RHOB</name>
<dbReference type="PANTHER" id="PTHR37827">
    <property type="entry name" value="TUDOR DOMAIN-CONTAINING PROTEIN"/>
    <property type="match status" value="1"/>
</dbReference>
<keyword evidence="2" id="KW-1185">Reference proteome</keyword>
<dbReference type="AlphaFoldDB" id="A0A2K9MIK8"/>
<dbReference type="Proteomes" id="UP000234882">
    <property type="component" value="Chromosome"/>
</dbReference>
<gene>
    <name evidence="1" type="ORF">CYR75_01780</name>
</gene>
<dbReference type="EMBL" id="CP025583">
    <property type="protein sequence ID" value="AUM75468.1"/>
    <property type="molecule type" value="Genomic_DNA"/>
</dbReference>
<dbReference type="RefSeq" id="WP_101500810.1">
    <property type="nucleotide sequence ID" value="NZ_CP025583.1"/>
</dbReference>
<dbReference type="PANTHER" id="PTHR37827:SF1">
    <property type="entry name" value="HNH DOMAIN-CONTAINING PROTEIN"/>
    <property type="match status" value="1"/>
</dbReference>
<keyword evidence="1" id="KW-0255">Endonuclease</keyword>
<dbReference type="GO" id="GO:0004519">
    <property type="term" value="F:endonuclease activity"/>
    <property type="evidence" value="ECO:0007669"/>
    <property type="project" value="UniProtKB-KW"/>
</dbReference>
<proteinExistence type="predicted"/>
<protein>
    <submittedName>
        <fullName evidence="1">HNH endonuclease</fullName>
    </submittedName>
</protein>
<accession>A0A2K9MIK8</accession>
<evidence type="ECO:0000313" key="2">
    <source>
        <dbReference type="Proteomes" id="UP000234882"/>
    </source>
</evidence>
<keyword evidence="1" id="KW-0540">Nuclease</keyword>
<reference evidence="2" key="1">
    <citation type="submission" date="2017-12" db="EMBL/GenBank/DDBJ databases">
        <title>Genomic analysis of Paracoccus sp. CBA4604.</title>
        <authorList>
            <person name="Roh S.W."/>
            <person name="Kim J.Y."/>
            <person name="Kim J.S."/>
        </authorList>
    </citation>
    <scope>NUCLEOTIDE SEQUENCE [LARGE SCALE GENOMIC DNA]</scope>
    <source>
        <strain evidence="2">CBA4604</strain>
    </source>
</reference>
<dbReference type="OrthoDB" id="7667044at2"/>
<sequence>MQPHTDAGDADPTIPLCPLCDRPIPHGVPQSRHHLIPKLRGGKGGPVILIHHACHKAIHKALSETELARHYNTPAALRAHPTLARFFAWVGKRPPEWNGRAR</sequence>